<dbReference type="Proteomes" id="UP001241747">
    <property type="component" value="Unassembled WGS sequence"/>
</dbReference>
<reference evidence="2 3" key="1">
    <citation type="submission" date="2023-07" db="EMBL/GenBank/DDBJ databases">
        <title>Genomic Encyclopedia of Type Strains, Phase IV (KMG-IV): sequencing the most valuable type-strain genomes for metagenomic binning, comparative biology and taxonomic classification.</title>
        <authorList>
            <person name="Goeker M."/>
        </authorList>
    </citation>
    <scope>NUCLEOTIDE SEQUENCE [LARGE SCALE GENOMIC DNA]</scope>
    <source>
        <strain evidence="2 3">DSM 3770</strain>
    </source>
</reference>
<evidence type="ECO:0000256" key="1">
    <source>
        <dbReference type="SAM" id="MobiDB-lite"/>
    </source>
</evidence>
<evidence type="ECO:0008006" key="4">
    <source>
        <dbReference type="Google" id="ProtNLM"/>
    </source>
</evidence>
<dbReference type="RefSeq" id="WP_272904247.1">
    <property type="nucleotide sequence ID" value="NZ_JABWGX010000019.1"/>
</dbReference>
<evidence type="ECO:0000313" key="2">
    <source>
        <dbReference type="EMBL" id="MDQ0504686.1"/>
    </source>
</evidence>
<gene>
    <name evidence="2" type="ORF">QOZ94_001468</name>
</gene>
<name>A0ABU0LC43_XANAG</name>
<evidence type="ECO:0000313" key="3">
    <source>
        <dbReference type="Proteomes" id="UP001241747"/>
    </source>
</evidence>
<proteinExistence type="predicted"/>
<feature type="region of interest" description="Disordered" evidence="1">
    <location>
        <begin position="141"/>
        <end position="169"/>
    </location>
</feature>
<dbReference type="EMBL" id="JAUSVY010000003">
    <property type="protein sequence ID" value="MDQ0504686.1"/>
    <property type="molecule type" value="Genomic_DNA"/>
</dbReference>
<protein>
    <recommendedName>
        <fullName evidence="4">Lipoprotein</fullName>
    </recommendedName>
</protein>
<keyword evidence="3" id="KW-1185">Reference proteome</keyword>
<accession>A0ABU0LC43</accession>
<organism evidence="2 3">
    <name type="scientific">Xanthobacter agilis</name>
    <dbReference type="NCBI Taxonomy" id="47492"/>
    <lineage>
        <taxon>Bacteria</taxon>
        <taxon>Pseudomonadati</taxon>
        <taxon>Pseudomonadota</taxon>
        <taxon>Alphaproteobacteria</taxon>
        <taxon>Hyphomicrobiales</taxon>
        <taxon>Xanthobacteraceae</taxon>
        <taxon>Xanthobacter</taxon>
    </lineage>
</organism>
<sequence>MASANGALAFISIDGPPKPTFDKLVDELSSEAQARQVKVASRDDPGAYRVKGYLSMHVERGKASVAYAWDIYDPNKTRVARITGEESAGTVKGSTGWAACNDAVLAKIADRSMAELSEALGVGGNPAATAAPEPVVASAPAEVPAVPAQDAPAPAAAPEAPASPVAESGVPVAAVASVTPALAYAAN</sequence>
<comment type="caution">
    <text evidence="2">The sequence shown here is derived from an EMBL/GenBank/DDBJ whole genome shotgun (WGS) entry which is preliminary data.</text>
</comment>